<dbReference type="EMBL" id="MU277213">
    <property type="protein sequence ID" value="KAI0061275.1"/>
    <property type="molecule type" value="Genomic_DNA"/>
</dbReference>
<protein>
    <submittedName>
        <fullName evidence="1">Uncharacterized protein</fullName>
    </submittedName>
</protein>
<comment type="caution">
    <text evidence="1">The sequence shown here is derived from an EMBL/GenBank/DDBJ whole genome shotgun (WGS) entry which is preliminary data.</text>
</comment>
<accession>A0ACB8SZ94</accession>
<organism evidence="1 2">
    <name type="scientific">Artomyces pyxidatus</name>
    <dbReference type="NCBI Taxonomy" id="48021"/>
    <lineage>
        <taxon>Eukaryota</taxon>
        <taxon>Fungi</taxon>
        <taxon>Dikarya</taxon>
        <taxon>Basidiomycota</taxon>
        <taxon>Agaricomycotina</taxon>
        <taxon>Agaricomycetes</taxon>
        <taxon>Russulales</taxon>
        <taxon>Auriscalpiaceae</taxon>
        <taxon>Artomyces</taxon>
    </lineage>
</organism>
<proteinExistence type="predicted"/>
<reference evidence="1" key="2">
    <citation type="journal article" date="2022" name="New Phytol.">
        <title>Evolutionary transition to the ectomycorrhizal habit in the genomes of a hyperdiverse lineage of mushroom-forming fungi.</title>
        <authorList>
            <person name="Looney B."/>
            <person name="Miyauchi S."/>
            <person name="Morin E."/>
            <person name="Drula E."/>
            <person name="Courty P.E."/>
            <person name="Kohler A."/>
            <person name="Kuo A."/>
            <person name="LaButti K."/>
            <person name="Pangilinan J."/>
            <person name="Lipzen A."/>
            <person name="Riley R."/>
            <person name="Andreopoulos W."/>
            <person name="He G."/>
            <person name="Johnson J."/>
            <person name="Nolan M."/>
            <person name="Tritt A."/>
            <person name="Barry K.W."/>
            <person name="Grigoriev I.V."/>
            <person name="Nagy L.G."/>
            <person name="Hibbett D."/>
            <person name="Henrissat B."/>
            <person name="Matheny P.B."/>
            <person name="Labbe J."/>
            <person name="Martin F.M."/>
        </authorList>
    </citation>
    <scope>NUCLEOTIDE SEQUENCE</scope>
    <source>
        <strain evidence="1">HHB10654</strain>
    </source>
</reference>
<gene>
    <name evidence="1" type="ORF">BV25DRAFT_1916957</name>
</gene>
<name>A0ACB8SZ94_9AGAM</name>
<sequence length="123" mass="13232">MEGLEALRTRIQSAADELGVQELAQCVDGELPPGASMDSPYTKLYDLLRPAFDYQRTPVDPVEPHPDTALAAARSSTPSQYLPDTEKQGVLQTQSSAPPSPVPHGPSRGSSVSSKRKLDEESQ</sequence>
<dbReference type="Proteomes" id="UP000814140">
    <property type="component" value="Unassembled WGS sequence"/>
</dbReference>
<evidence type="ECO:0000313" key="1">
    <source>
        <dbReference type="EMBL" id="KAI0061275.1"/>
    </source>
</evidence>
<keyword evidence="2" id="KW-1185">Reference proteome</keyword>
<reference evidence="1" key="1">
    <citation type="submission" date="2021-03" db="EMBL/GenBank/DDBJ databases">
        <authorList>
            <consortium name="DOE Joint Genome Institute"/>
            <person name="Ahrendt S."/>
            <person name="Looney B.P."/>
            <person name="Miyauchi S."/>
            <person name="Morin E."/>
            <person name="Drula E."/>
            <person name="Courty P.E."/>
            <person name="Chicoki N."/>
            <person name="Fauchery L."/>
            <person name="Kohler A."/>
            <person name="Kuo A."/>
            <person name="Labutti K."/>
            <person name="Pangilinan J."/>
            <person name="Lipzen A."/>
            <person name="Riley R."/>
            <person name="Andreopoulos W."/>
            <person name="He G."/>
            <person name="Johnson J."/>
            <person name="Barry K.W."/>
            <person name="Grigoriev I.V."/>
            <person name="Nagy L."/>
            <person name="Hibbett D."/>
            <person name="Henrissat B."/>
            <person name="Matheny P.B."/>
            <person name="Labbe J."/>
            <person name="Martin F."/>
        </authorList>
    </citation>
    <scope>NUCLEOTIDE SEQUENCE</scope>
    <source>
        <strain evidence="1">HHB10654</strain>
    </source>
</reference>
<evidence type="ECO:0000313" key="2">
    <source>
        <dbReference type="Proteomes" id="UP000814140"/>
    </source>
</evidence>